<proteinExistence type="predicted"/>
<dbReference type="InterPro" id="IPR036322">
    <property type="entry name" value="WD40_repeat_dom_sf"/>
</dbReference>
<dbReference type="InterPro" id="IPR015943">
    <property type="entry name" value="WD40/YVTN_repeat-like_dom_sf"/>
</dbReference>
<reference evidence="4" key="1">
    <citation type="journal article" date="2013" name="J. Plant Res.">
        <title>Effect of fungi and light on seed germination of three Opuntia species from semiarid lands of central Mexico.</title>
        <authorList>
            <person name="Delgado-Sanchez P."/>
            <person name="Jimenez-Bremont J.F."/>
            <person name="Guerrero-Gonzalez Mde L."/>
            <person name="Flores J."/>
        </authorList>
    </citation>
    <scope>NUCLEOTIDE SEQUENCE</scope>
    <source>
        <tissue evidence="4">Cladode</tissue>
    </source>
</reference>
<dbReference type="AlphaFoldDB" id="A0A7C9D6F7"/>
<organism evidence="4">
    <name type="scientific">Opuntia streptacantha</name>
    <name type="common">Prickly pear cactus</name>
    <name type="synonym">Opuntia cardona</name>
    <dbReference type="NCBI Taxonomy" id="393608"/>
    <lineage>
        <taxon>Eukaryota</taxon>
        <taxon>Viridiplantae</taxon>
        <taxon>Streptophyta</taxon>
        <taxon>Embryophyta</taxon>
        <taxon>Tracheophyta</taxon>
        <taxon>Spermatophyta</taxon>
        <taxon>Magnoliopsida</taxon>
        <taxon>eudicotyledons</taxon>
        <taxon>Gunneridae</taxon>
        <taxon>Pentapetalae</taxon>
        <taxon>Caryophyllales</taxon>
        <taxon>Cactineae</taxon>
        <taxon>Cactaceae</taxon>
        <taxon>Opuntioideae</taxon>
        <taxon>Opuntia</taxon>
    </lineage>
</organism>
<dbReference type="PANTHER" id="PTHR44218">
    <property type="entry name" value="PROTEIN SPA1-RELATED 2"/>
    <property type="match status" value="1"/>
</dbReference>
<dbReference type="SMART" id="SM00320">
    <property type="entry name" value="WD40"/>
    <property type="match status" value="3"/>
</dbReference>
<dbReference type="InterPro" id="IPR000719">
    <property type="entry name" value="Prot_kinase_dom"/>
</dbReference>
<evidence type="ECO:0000256" key="1">
    <source>
        <dbReference type="PROSITE-ProRule" id="PRU00221"/>
    </source>
</evidence>
<evidence type="ECO:0000259" key="3">
    <source>
        <dbReference type="PROSITE" id="PS50011"/>
    </source>
</evidence>
<dbReference type="GO" id="GO:0009640">
    <property type="term" value="P:photomorphogenesis"/>
    <property type="evidence" value="ECO:0007669"/>
    <property type="project" value="InterPro"/>
</dbReference>
<dbReference type="PROSITE" id="PS50294">
    <property type="entry name" value="WD_REPEATS_REGION"/>
    <property type="match status" value="1"/>
</dbReference>
<dbReference type="Gene3D" id="2.130.10.10">
    <property type="entry name" value="YVTN repeat-like/Quinoprotein amine dehydrogenase"/>
    <property type="match status" value="1"/>
</dbReference>
<keyword evidence="4" id="KW-0560">Oxidoreductase</keyword>
<feature type="domain" description="Protein kinase" evidence="3">
    <location>
        <begin position="1"/>
        <end position="345"/>
    </location>
</feature>
<evidence type="ECO:0000256" key="2">
    <source>
        <dbReference type="SAM" id="MobiDB-lite"/>
    </source>
</evidence>
<dbReference type="PROSITE" id="PS50082">
    <property type="entry name" value="WD_REPEATS_2"/>
    <property type="match status" value="1"/>
</dbReference>
<dbReference type="Pfam" id="PF00400">
    <property type="entry name" value="WD40"/>
    <property type="match status" value="2"/>
</dbReference>
<dbReference type="PROSITE" id="PS50011">
    <property type="entry name" value="PROTEIN_KINASE_DOM"/>
    <property type="match status" value="1"/>
</dbReference>
<dbReference type="InterPro" id="IPR011009">
    <property type="entry name" value="Kinase-like_dom_sf"/>
</dbReference>
<feature type="compositionally biased region" description="Polar residues" evidence="2">
    <location>
        <begin position="509"/>
        <end position="531"/>
    </location>
</feature>
<dbReference type="InterPro" id="IPR001680">
    <property type="entry name" value="WD40_rpt"/>
</dbReference>
<dbReference type="InterPro" id="IPR044630">
    <property type="entry name" value="SPA1/2/3/4"/>
</dbReference>
<dbReference type="EMBL" id="GISG01071089">
    <property type="protein sequence ID" value="MBA4629869.1"/>
    <property type="molecule type" value="Transcribed_RNA"/>
</dbReference>
<evidence type="ECO:0000313" key="4">
    <source>
        <dbReference type="EMBL" id="MBA4629869.1"/>
    </source>
</evidence>
<feature type="compositionally biased region" description="Low complexity" evidence="2">
    <location>
        <begin position="157"/>
        <end position="173"/>
    </location>
</feature>
<name>A0A7C9D6F7_OPUST</name>
<dbReference type="GO" id="GO:0004672">
    <property type="term" value="F:protein kinase activity"/>
    <property type="evidence" value="ECO:0007669"/>
    <property type="project" value="InterPro"/>
</dbReference>
<keyword evidence="1" id="KW-0853">WD repeat</keyword>
<feature type="repeat" description="WD" evidence="1">
    <location>
        <begin position="663"/>
        <end position="698"/>
    </location>
</feature>
<feature type="compositionally biased region" description="Low complexity" evidence="2">
    <location>
        <begin position="181"/>
        <end position="197"/>
    </location>
</feature>
<reference evidence="4" key="2">
    <citation type="submission" date="2020-07" db="EMBL/GenBank/DDBJ databases">
        <authorList>
            <person name="Vera ALvarez R."/>
            <person name="Arias-Moreno D.M."/>
            <person name="Jimenez-Jacinto V."/>
            <person name="Jimenez-Bremont J.F."/>
            <person name="Swaminathan K."/>
            <person name="Moose S.P."/>
            <person name="Guerrero-Gonzalez M.L."/>
            <person name="Marino-Ramirez L."/>
            <person name="Landsman D."/>
            <person name="Rodriguez-Kessler M."/>
            <person name="Delgado-Sanchez P."/>
        </authorList>
    </citation>
    <scope>NUCLEOTIDE SEQUENCE</scope>
    <source>
        <tissue evidence="4">Cladode</tissue>
    </source>
</reference>
<sequence>MTMEGSSDTGWRKSATSRGLDASVSSERNLRLLHASRLSLSADASRNSVFGTGRRLGDPAGQAPSDHFRNRLGAFDVSEDAVGLDPLIRPIEWGDISLRQWLDNPERTIDAVESFHIFRQIVEIVSAAHSQGVVLNNVRPSCFVMSSFNHVSFIESASCSDSGSDSLEDGLNSQNMDMKQSSPSLSHDLLDSSRSGLNEAQPITDSSCSKSHSVHSTHLAVVESTMGFGTKDSGNSEKTTEKQSFPVKELLLMETSWYTSPEEIAGAPCSCASDIYRLGVLLFELFCTFTSTEEKCSTMSSLRHRVLPPQLLLKWPKEASFCLWLLHPDPFSRPKMGELLQSEFLNEPRIDIDEREAAIELRQKIEEQELLLEFLVLIRQAKQEAANKLHNTISFLSSDIEEIVNKQKILKEKGGFSSGLDRIRQSTSDPPVSRPLVDRFKHETVFSTDMRSDGKQNESHRSEMIVENTESLLFKNSRLMKNFKKLESAYLLARQRPVRSSVKPLGGHSQLSSNSRGSVVQTEKSTSISLSKEQHTNSDESGWISPFLEGLCKYLSFTELRVKADLKQGDLLNSSNLVCSVSFDRDGEFFATAGVNKKIKVFECDAILNGHRDIHYPVVEMASRSKLSSICWNSYIKSQIASSNFEGVVQIWDAARGQLFMELREHERRVWSVDYSSADPTILASGSDDGSVKLWSINQAILFLHLVDVSFEN</sequence>
<dbReference type="SMART" id="SM00220">
    <property type="entry name" value="S_TKc"/>
    <property type="match status" value="1"/>
</dbReference>
<dbReference type="GO" id="GO:0005524">
    <property type="term" value="F:ATP binding"/>
    <property type="evidence" value="ECO:0007669"/>
    <property type="project" value="InterPro"/>
</dbReference>
<dbReference type="GO" id="GO:0032440">
    <property type="term" value="F:2-alkenal reductase [NAD(P)H] activity"/>
    <property type="evidence" value="ECO:0007669"/>
    <property type="project" value="UniProtKB-EC"/>
</dbReference>
<dbReference type="EC" id="1.3.1.74" evidence="4"/>
<dbReference type="Gene3D" id="1.10.510.10">
    <property type="entry name" value="Transferase(Phosphotransferase) domain 1"/>
    <property type="match status" value="1"/>
</dbReference>
<dbReference type="PANTHER" id="PTHR44218:SF1">
    <property type="entry name" value="PROTEIN SPA1-RELATED 3"/>
    <property type="match status" value="1"/>
</dbReference>
<protein>
    <submittedName>
        <fullName evidence="4">2-alkenal reductase (NAD(P)(+))</fullName>
        <ecNumber evidence="4">1.3.1.74</ecNumber>
    </submittedName>
</protein>
<feature type="region of interest" description="Disordered" evidence="2">
    <location>
        <begin position="157"/>
        <end position="211"/>
    </location>
</feature>
<accession>A0A7C9D6F7</accession>
<dbReference type="SUPFAM" id="SSF50978">
    <property type="entry name" value="WD40 repeat-like"/>
    <property type="match status" value="1"/>
</dbReference>
<feature type="region of interest" description="Disordered" evidence="2">
    <location>
        <begin position="501"/>
        <end position="538"/>
    </location>
</feature>
<dbReference type="SUPFAM" id="SSF56112">
    <property type="entry name" value="Protein kinase-like (PK-like)"/>
    <property type="match status" value="1"/>
</dbReference>